<evidence type="ECO:0008006" key="3">
    <source>
        <dbReference type="Google" id="ProtNLM"/>
    </source>
</evidence>
<dbReference type="SUPFAM" id="SSF109604">
    <property type="entry name" value="HD-domain/PDEase-like"/>
    <property type="match status" value="1"/>
</dbReference>
<dbReference type="Proteomes" id="UP000823935">
    <property type="component" value="Unassembled WGS sequence"/>
</dbReference>
<name>A0A9D1ERG6_9FIRM</name>
<sequence length="189" mass="21747">MTDYMKTYSGGRFYPADPRIEDLRIEDIAHALSMVCRGNGQVKTFFSVGQHCVHCAREALARGYGRRTALACLLHDASEAYLSDITSPLKKHLAEYRAYEERLMKLVYEKYLGGSLTEEEEIRVKEVDQDMLYYDLLVLLDEDNGREKPVMKSAFSYEWVSFEETQRQYLELFSALTAACRGGEAIKRL</sequence>
<reference evidence="1" key="1">
    <citation type="submission" date="2020-10" db="EMBL/GenBank/DDBJ databases">
        <authorList>
            <person name="Gilroy R."/>
        </authorList>
    </citation>
    <scope>NUCLEOTIDE SEQUENCE</scope>
    <source>
        <strain evidence="1">CHK190-19873</strain>
    </source>
</reference>
<evidence type="ECO:0000313" key="2">
    <source>
        <dbReference type="Proteomes" id="UP000823935"/>
    </source>
</evidence>
<gene>
    <name evidence="1" type="ORF">IAB44_05170</name>
</gene>
<comment type="caution">
    <text evidence="1">The sequence shown here is derived from an EMBL/GenBank/DDBJ whole genome shotgun (WGS) entry which is preliminary data.</text>
</comment>
<dbReference type="AlphaFoldDB" id="A0A9D1ERG6"/>
<evidence type="ECO:0000313" key="1">
    <source>
        <dbReference type="EMBL" id="HIS30927.1"/>
    </source>
</evidence>
<reference evidence="1" key="2">
    <citation type="journal article" date="2021" name="PeerJ">
        <title>Extensive microbial diversity within the chicken gut microbiome revealed by metagenomics and culture.</title>
        <authorList>
            <person name="Gilroy R."/>
            <person name="Ravi A."/>
            <person name="Getino M."/>
            <person name="Pursley I."/>
            <person name="Horton D.L."/>
            <person name="Alikhan N.F."/>
            <person name="Baker D."/>
            <person name="Gharbi K."/>
            <person name="Hall N."/>
            <person name="Watson M."/>
            <person name="Adriaenssens E.M."/>
            <person name="Foster-Nyarko E."/>
            <person name="Jarju S."/>
            <person name="Secka A."/>
            <person name="Antonio M."/>
            <person name="Oren A."/>
            <person name="Chaudhuri R.R."/>
            <person name="La Ragione R."/>
            <person name="Hildebrand F."/>
            <person name="Pallen M.J."/>
        </authorList>
    </citation>
    <scope>NUCLEOTIDE SEQUENCE</scope>
    <source>
        <strain evidence="1">CHK190-19873</strain>
    </source>
</reference>
<dbReference type="Gene3D" id="1.10.3210.10">
    <property type="entry name" value="Hypothetical protein af1432"/>
    <property type="match status" value="1"/>
</dbReference>
<protein>
    <recommendedName>
        <fullName evidence="3">Phosphohydrolase</fullName>
    </recommendedName>
</protein>
<proteinExistence type="predicted"/>
<organism evidence="1 2">
    <name type="scientific">Candidatus Limivivens intestinipullorum</name>
    <dbReference type="NCBI Taxonomy" id="2840858"/>
    <lineage>
        <taxon>Bacteria</taxon>
        <taxon>Bacillati</taxon>
        <taxon>Bacillota</taxon>
        <taxon>Clostridia</taxon>
        <taxon>Lachnospirales</taxon>
        <taxon>Lachnospiraceae</taxon>
        <taxon>Lachnospiraceae incertae sedis</taxon>
        <taxon>Candidatus Limivivens</taxon>
    </lineage>
</organism>
<accession>A0A9D1ERG6</accession>
<dbReference type="EMBL" id="DVIQ01000025">
    <property type="protein sequence ID" value="HIS30927.1"/>
    <property type="molecule type" value="Genomic_DNA"/>
</dbReference>